<name>A0A023BCI4_GRENI</name>
<keyword evidence="2" id="KW-1185">Reference proteome</keyword>
<reference evidence="1" key="1">
    <citation type="submission" date="2013-12" db="EMBL/GenBank/DDBJ databases">
        <authorList>
            <person name="Omoto C.K."/>
            <person name="Sibley D."/>
            <person name="Venepally P."/>
            <person name="Hadjithomas M."/>
            <person name="Karamycheva S."/>
            <person name="Brunk B."/>
            <person name="Roos D."/>
            <person name="Caler E."/>
            <person name="Lorenzi H."/>
        </authorList>
    </citation>
    <scope>NUCLEOTIDE SEQUENCE</scope>
</reference>
<evidence type="ECO:0000313" key="1">
    <source>
        <dbReference type="EMBL" id="EZG82429.1"/>
    </source>
</evidence>
<dbReference type="Proteomes" id="UP000019763">
    <property type="component" value="Unassembled WGS sequence"/>
</dbReference>
<proteinExistence type="predicted"/>
<dbReference type="VEuPathDB" id="CryptoDB:GNI_016540"/>
<gene>
    <name evidence="1" type="ORF">GNI_016540</name>
</gene>
<protein>
    <submittedName>
        <fullName evidence="1">Uncharacterized protein</fullName>
    </submittedName>
</protein>
<organism evidence="1 2">
    <name type="scientific">Gregarina niphandrodes</name>
    <name type="common">Septate eugregarine</name>
    <dbReference type="NCBI Taxonomy" id="110365"/>
    <lineage>
        <taxon>Eukaryota</taxon>
        <taxon>Sar</taxon>
        <taxon>Alveolata</taxon>
        <taxon>Apicomplexa</taxon>
        <taxon>Conoidasida</taxon>
        <taxon>Gregarinasina</taxon>
        <taxon>Eugregarinorida</taxon>
        <taxon>Gregarinidae</taxon>
        <taxon>Gregarina</taxon>
    </lineage>
</organism>
<dbReference type="OrthoDB" id="8300588at2759"/>
<evidence type="ECO:0000313" key="2">
    <source>
        <dbReference type="Proteomes" id="UP000019763"/>
    </source>
</evidence>
<dbReference type="AlphaFoldDB" id="A0A023BCI4"/>
<dbReference type="EMBL" id="AFNH02000121">
    <property type="protein sequence ID" value="EZG82429.1"/>
    <property type="molecule type" value="Genomic_DNA"/>
</dbReference>
<comment type="caution">
    <text evidence="1">The sequence shown here is derived from an EMBL/GenBank/DDBJ whole genome shotgun (WGS) entry which is preliminary data.</text>
</comment>
<accession>A0A023BCI4</accession>
<dbReference type="GeneID" id="22910862"/>
<dbReference type="RefSeq" id="XP_011128998.1">
    <property type="nucleotide sequence ID" value="XM_011130696.1"/>
</dbReference>
<sequence length="551" mass="61922">MRSSRSLSTDCDWSLATMLGWLNTEPWVRSLWLQWRTEDHCETELERRLSSENDDWQTLMWFEREILSPQSLSFKNAATRGTVQQFEQLSDPCFSAVAEWLLPRFWSDFKKSKHADAVVARLREAYSKSALPSLLFACQSHSPWPCSPWPCSPGPCKSGPCKSGSCGSGPCKSEPCRSGPCKSEPCSSGPCRSGPCRSAPCSPGPCTPGPCAPRSFNPEGSWSVPGVAHLAYYLELRDSMSPQEKLRYLSTLARWYPAQAFMHVFTDLKKHSPLFTQEGYDPKIDGNVWQKEDLNKFQQAICLWLGYERKNDIEPMRDSIVGPMVGELLYFLDVIMDEASSKHGGNRNVAARTAARKSRMGQWINSMAVDRARVLRKCYIARYSDRQESLISAYLSGLLSWQGPSPVMHPPVGLNECCGINPLRSCQPYQLRQLLWMEEQLVCRLVHMLIDQHAAETCQQREDVIDRFMHSPSALCVSETTYRQLYSKALKETAVQVAIEQGYDFAWRVACAGITIVYGLSPASDSVQSDAPSNPFTSSLYGEQPSSSAFF</sequence>